<dbReference type="EMBL" id="LEKT01000004">
    <property type="protein sequence ID" value="KMO87570.1"/>
    <property type="molecule type" value="Genomic_DNA"/>
</dbReference>
<name>A0A0J6WVN5_9FIRM</name>
<dbReference type="InParanoid" id="A0A0J6WVN5"/>
<accession>A0A0J6WVN5</accession>
<comment type="caution">
    <text evidence="1">The sequence shown here is derived from an EMBL/GenBank/DDBJ whole genome shotgun (WGS) entry which is preliminary data.</text>
</comment>
<dbReference type="PANTHER" id="PTHR37953">
    <property type="entry name" value="UPF0127 PROTEIN MJ1496"/>
    <property type="match status" value="1"/>
</dbReference>
<dbReference type="OrthoDB" id="9813379at2"/>
<dbReference type="STRING" id="39029.BSR42_03300"/>
<dbReference type="InterPro" id="IPR038695">
    <property type="entry name" value="Saro_0823-like_sf"/>
</dbReference>
<gene>
    <name evidence="1" type="ORF">AB840_02360</name>
</gene>
<dbReference type="Gene3D" id="2.60.120.1140">
    <property type="entry name" value="Protein of unknown function DUF192"/>
    <property type="match status" value="1"/>
</dbReference>
<dbReference type="Pfam" id="PF02643">
    <property type="entry name" value="DUF192"/>
    <property type="match status" value="1"/>
</dbReference>
<proteinExistence type="predicted"/>
<dbReference type="InterPro" id="IPR003795">
    <property type="entry name" value="DUF192"/>
</dbReference>
<sequence length="112" mass="12823">MKQICAVHAAGKPEVRLYVADSFWERLRGLLGTRQLPARTGLLLKHCNSIHMFFMHYGIDVVYVDKHFRIVKLVQNLRPWQISGCLKAVHTIEVPVGTIAAMGWKLQEPLFL</sequence>
<dbReference type="PANTHER" id="PTHR37953:SF1">
    <property type="entry name" value="UPF0127 PROTEIN MJ1496"/>
    <property type="match status" value="1"/>
</dbReference>
<evidence type="ECO:0000313" key="2">
    <source>
        <dbReference type="Proteomes" id="UP000036503"/>
    </source>
</evidence>
<evidence type="ECO:0008006" key="3">
    <source>
        <dbReference type="Google" id="ProtNLM"/>
    </source>
</evidence>
<dbReference type="AlphaFoldDB" id="A0A0J6WVN5"/>
<keyword evidence="2" id="KW-1185">Reference proteome</keyword>
<reference evidence="1 2" key="1">
    <citation type="submission" date="2015-06" db="EMBL/GenBank/DDBJ databases">
        <title>Draft genome sequence of beer spoilage bacterium Megasphaera cerevisiae type strain 20462.</title>
        <authorList>
            <person name="Kutumbaka K."/>
            <person name="Pasmowitz J."/>
            <person name="Mategko J."/>
            <person name="Reyes D."/>
            <person name="Friedrich A."/>
            <person name="Han S."/>
            <person name="Martens-Habbena W."/>
            <person name="Neal-McKinney J."/>
            <person name="Janagama H.K."/>
            <person name="Nadala C."/>
            <person name="Samadpour M."/>
        </authorList>
    </citation>
    <scope>NUCLEOTIDE SEQUENCE [LARGE SCALE GENOMIC DNA]</scope>
    <source>
        <strain evidence="1 2">DSM 20462</strain>
    </source>
</reference>
<protein>
    <recommendedName>
        <fullName evidence="3">DUF192 domain-containing protein</fullName>
    </recommendedName>
</protein>
<dbReference type="Proteomes" id="UP000036503">
    <property type="component" value="Unassembled WGS sequence"/>
</dbReference>
<organism evidence="1 2">
    <name type="scientific">Megasphaera cerevisiae DSM 20462</name>
    <dbReference type="NCBI Taxonomy" id="1122219"/>
    <lineage>
        <taxon>Bacteria</taxon>
        <taxon>Bacillati</taxon>
        <taxon>Bacillota</taxon>
        <taxon>Negativicutes</taxon>
        <taxon>Veillonellales</taxon>
        <taxon>Veillonellaceae</taxon>
        <taxon>Megasphaera</taxon>
    </lineage>
</organism>
<evidence type="ECO:0000313" key="1">
    <source>
        <dbReference type="EMBL" id="KMO87570.1"/>
    </source>
</evidence>
<dbReference type="RefSeq" id="WP_048513224.1">
    <property type="nucleotide sequence ID" value="NZ_FUXD01000006.1"/>
</dbReference>
<dbReference type="PATRIC" id="fig|1122219.3.peg.1713"/>